<evidence type="ECO:0000313" key="4">
    <source>
        <dbReference type="EMBL" id="CAI6377687.1"/>
    </source>
</evidence>
<sequence length="119" mass="13647">MQYAFYYLEVENILCILCGYSTISALLKVYNIARKNIDNNNKVIGIFLDVQRAFDCVVHKLLINKLEHAGIRGIPNRLLISFLNGRTQRVKLNDQYSEIQKVSCGVGTTRHSCIIHNIY</sequence>
<dbReference type="Proteomes" id="UP001160148">
    <property type="component" value="Unassembled WGS sequence"/>
</dbReference>
<comment type="caution">
    <text evidence="4">The sequence shown here is derived from an EMBL/GenBank/DDBJ whole genome shotgun (WGS) entry which is preliminary data.</text>
</comment>
<keyword evidence="1" id="KW-1133">Transmembrane helix</keyword>
<evidence type="ECO:0000313" key="5">
    <source>
        <dbReference type="Proteomes" id="UP001160148"/>
    </source>
</evidence>
<proteinExistence type="predicted"/>
<gene>
    <name evidence="4" type="ORF">MEUPH1_LOCUS30909</name>
    <name evidence="2" type="ORF">MEUPH1_LOCUS7866</name>
    <name evidence="3" type="ORF">MEUPH1_LOCUS7868</name>
</gene>
<dbReference type="EMBL" id="CARXXK010001825">
    <property type="protein sequence ID" value="CAI6377687.1"/>
    <property type="molecule type" value="Genomic_DNA"/>
</dbReference>
<evidence type="ECO:0000313" key="2">
    <source>
        <dbReference type="EMBL" id="CAI6351531.1"/>
    </source>
</evidence>
<dbReference type="AlphaFoldDB" id="A0AAV0YBU2"/>
<evidence type="ECO:0000313" key="3">
    <source>
        <dbReference type="EMBL" id="CAI6351533.1"/>
    </source>
</evidence>
<evidence type="ECO:0000256" key="1">
    <source>
        <dbReference type="SAM" id="Phobius"/>
    </source>
</evidence>
<evidence type="ECO:0008006" key="6">
    <source>
        <dbReference type="Google" id="ProtNLM"/>
    </source>
</evidence>
<organism evidence="4 5">
    <name type="scientific">Macrosiphum euphorbiae</name>
    <name type="common">potato aphid</name>
    <dbReference type="NCBI Taxonomy" id="13131"/>
    <lineage>
        <taxon>Eukaryota</taxon>
        <taxon>Metazoa</taxon>
        <taxon>Ecdysozoa</taxon>
        <taxon>Arthropoda</taxon>
        <taxon>Hexapoda</taxon>
        <taxon>Insecta</taxon>
        <taxon>Pterygota</taxon>
        <taxon>Neoptera</taxon>
        <taxon>Paraneoptera</taxon>
        <taxon>Hemiptera</taxon>
        <taxon>Sternorrhyncha</taxon>
        <taxon>Aphidomorpha</taxon>
        <taxon>Aphidoidea</taxon>
        <taxon>Aphididae</taxon>
        <taxon>Macrosiphini</taxon>
        <taxon>Macrosiphum</taxon>
    </lineage>
</organism>
<name>A0AAV0YBU2_9HEMI</name>
<feature type="transmembrane region" description="Helical" evidence="1">
    <location>
        <begin position="6"/>
        <end position="27"/>
    </location>
</feature>
<accession>A0AAV0YBU2</accession>
<keyword evidence="1" id="KW-0472">Membrane</keyword>
<dbReference type="PANTHER" id="PTHR33332">
    <property type="entry name" value="REVERSE TRANSCRIPTASE DOMAIN-CONTAINING PROTEIN"/>
    <property type="match status" value="1"/>
</dbReference>
<protein>
    <recommendedName>
        <fullName evidence="6">Reverse transcriptase domain-containing protein</fullName>
    </recommendedName>
</protein>
<keyword evidence="1" id="KW-0812">Transmembrane</keyword>
<dbReference type="EMBL" id="CARXXK010000001">
    <property type="protein sequence ID" value="CAI6351533.1"/>
    <property type="molecule type" value="Genomic_DNA"/>
</dbReference>
<dbReference type="EMBL" id="CARXXK010000001">
    <property type="protein sequence ID" value="CAI6351531.1"/>
    <property type="molecule type" value="Genomic_DNA"/>
</dbReference>
<reference evidence="4 5" key="1">
    <citation type="submission" date="2023-01" db="EMBL/GenBank/DDBJ databases">
        <authorList>
            <person name="Whitehead M."/>
        </authorList>
    </citation>
    <scope>NUCLEOTIDE SEQUENCE [LARGE SCALE GENOMIC DNA]</scope>
</reference>
<keyword evidence="5" id="KW-1185">Reference proteome</keyword>